<keyword evidence="3" id="KW-1185">Reference proteome</keyword>
<sequence length="445" mass="49389">MIFPAYGFSSGFVKTGIEFRSFCPTHCIVKSRTVRHVVVSLSNSQDNHHFPEDASKKKKQSSDTSAASPASSFSTPPSMVGNAETNDQYEAFKKMLGLEPHISKTGYAQPGRSVRKSGSVDAKQTTPEPTSVKTGWGESKDKPEIDPSEYAVFDQLLTSTRGPQRKLVKGSRPYSTTFHKRRADVPTEISPDSTPDQSDKDATRPHSFNDYSSEGSKELDNQLSRAESYDIMREQFGDGFHENHPKPDPGRQENDKPEKKEPLILSERPRHPDSSAAVKENTIVEFDIKQENHKAPNNPAPLPRPELKKPPQRPILSENLLDVGNTLSSVGSQGSTENMGSTDELTPPILSQEFVERSDLESQLKSLSDFIDGSSTFNNGFQDDSTVNRAQLTPRPVRTEETHHSASSLSSGVVRASPRRSRPKKRRSQNEAHVLREPKIVENII</sequence>
<evidence type="ECO:0000313" key="2">
    <source>
        <dbReference type="EMBL" id="PXF48690.1"/>
    </source>
</evidence>
<comment type="caution">
    <text evidence="2">The sequence shown here is derived from an EMBL/GenBank/DDBJ whole genome shotgun (WGS) entry which is preliminary data.</text>
</comment>
<dbReference type="Proteomes" id="UP000247409">
    <property type="component" value="Unassembled WGS sequence"/>
</dbReference>
<feature type="region of interest" description="Disordered" evidence="1">
    <location>
        <begin position="103"/>
        <end position="145"/>
    </location>
</feature>
<name>A0A2V3J5M8_9FLOR</name>
<feature type="compositionally biased region" description="Low complexity" evidence="1">
    <location>
        <begin position="62"/>
        <end position="78"/>
    </location>
</feature>
<evidence type="ECO:0000313" key="3">
    <source>
        <dbReference type="Proteomes" id="UP000247409"/>
    </source>
</evidence>
<feature type="compositionally biased region" description="Basic and acidic residues" evidence="1">
    <location>
        <begin position="46"/>
        <end position="55"/>
    </location>
</feature>
<reference evidence="2 3" key="1">
    <citation type="journal article" date="2018" name="Mol. Biol. Evol.">
        <title>Analysis of the draft genome of the red seaweed Gracilariopsis chorda provides insights into genome size evolution in Rhodophyta.</title>
        <authorList>
            <person name="Lee J."/>
            <person name="Yang E.C."/>
            <person name="Graf L."/>
            <person name="Yang J.H."/>
            <person name="Qiu H."/>
            <person name="Zel Zion U."/>
            <person name="Chan C.X."/>
            <person name="Stephens T.G."/>
            <person name="Weber A.P.M."/>
            <person name="Boo G.H."/>
            <person name="Boo S.M."/>
            <person name="Kim K.M."/>
            <person name="Shin Y."/>
            <person name="Jung M."/>
            <person name="Lee S.J."/>
            <person name="Yim H.S."/>
            <person name="Lee J.H."/>
            <person name="Bhattacharya D."/>
            <person name="Yoon H.S."/>
        </authorList>
    </citation>
    <scope>NUCLEOTIDE SEQUENCE [LARGE SCALE GENOMIC DNA]</scope>
    <source>
        <strain evidence="2 3">SKKU-2015</strain>
        <tissue evidence="2">Whole body</tissue>
    </source>
</reference>
<dbReference type="AlphaFoldDB" id="A0A2V3J5M8"/>
<feature type="compositionally biased region" description="Basic and acidic residues" evidence="1">
    <location>
        <begin position="428"/>
        <end position="445"/>
    </location>
</feature>
<feature type="region of interest" description="Disordered" evidence="1">
    <location>
        <begin position="162"/>
        <end position="312"/>
    </location>
</feature>
<protein>
    <submittedName>
        <fullName evidence="2">Uncharacterized protein</fullName>
    </submittedName>
</protein>
<organism evidence="2 3">
    <name type="scientific">Gracilariopsis chorda</name>
    <dbReference type="NCBI Taxonomy" id="448386"/>
    <lineage>
        <taxon>Eukaryota</taxon>
        <taxon>Rhodophyta</taxon>
        <taxon>Florideophyceae</taxon>
        <taxon>Rhodymeniophycidae</taxon>
        <taxon>Gracilariales</taxon>
        <taxon>Gracilariaceae</taxon>
        <taxon>Gracilariopsis</taxon>
    </lineage>
</organism>
<gene>
    <name evidence="2" type="ORF">BWQ96_01542</name>
</gene>
<feature type="region of interest" description="Disordered" evidence="1">
    <location>
        <begin position="45"/>
        <end position="83"/>
    </location>
</feature>
<accession>A0A2V3J5M8</accession>
<proteinExistence type="predicted"/>
<feature type="compositionally biased region" description="Polar residues" evidence="1">
    <location>
        <begin position="122"/>
        <end position="133"/>
    </location>
</feature>
<evidence type="ECO:0000256" key="1">
    <source>
        <dbReference type="SAM" id="MobiDB-lite"/>
    </source>
</evidence>
<dbReference type="OrthoDB" id="10682506at2759"/>
<feature type="region of interest" description="Disordered" evidence="1">
    <location>
        <begin position="393"/>
        <end position="445"/>
    </location>
</feature>
<feature type="compositionally biased region" description="Basic residues" evidence="1">
    <location>
        <begin position="417"/>
        <end position="427"/>
    </location>
</feature>
<feature type="compositionally biased region" description="Basic and acidic residues" evidence="1">
    <location>
        <begin position="227"/>
        <end position="273"/>
    </location>
</feature>
<dbReference type="EMBL" id="NBIV01000012">
    <property type="protein sequence ID" value="PXF48690.1"/>
    <property type="molecule type" value="Genomic_DNA"/>
</dbReference>